<dbReference type="EMBL" id="RLII01000013">
    <property type="protein sequence ID" value="RXE58737.1"/>
    <property type="molecule type" value="Genomic_DNA"/>
</dbReference>
<protein>
    <submittedName>
        <fullName evidence="1">Uncharacterized protein</fullName>
    </submittedName>
</protein>
<dbReference type="Proteomes" id="UP000289166">
    <property type="component" value="Unassembled WGS sequence"/>
</dbReference>
<proteinExistence type="predicted"/>
<sequence length="80" mass="9354">MKIKKIENMLDIEEQFDVELQACHDDCKEYFNKTQADYSFLNRAGCKVDGTATVAEIREILNVFGFYCYRLLTPKTSIYL</sequence>
<gene>
    <name evidence="1" type="ORF">EFD62_10550</name>
</gene>
<accession>A0A4Q0I4M0</accession>
<reference evidence="2" key="1">
    <citation type="submission" date="2018-11" db="EMBL/GenBank/DDBJ databases">
        <title>Genome sequencing of a novel mesophilic and cellulolytic organism within the genus Hungateiclostridium.</title>
        <authorList>
            <person name="Rettenmaier R."/>
            <person name="Liebl W."/>
            <person name="Zverlov V."/>
        </authorList>
    </citation>
    <scope>NUCLEOTIDE SEQUENCE [LARGE SCALE GENOMIC DNA]</scope>
    <source>
        <strain evidence="2">N2K1</strain>
    </source>
</reference>
<name>A0A4Q0I4M0_9FIRM</name>
<comment type="caution">
    <text evidence="1">The sequence shown here is derived from an EMBL/GenBank/DDBJ whole genome shotgun (WGS) entry which is preliminary data.</text>
</comment>
<keyword evidence="2" id="KW-1185">Reference proteome</keyword>
<organism evidence="1 2">
    <name type="scientific">Acetivibrio mesophilus</name>
    <dbReference type="NCBI Taxonomy" id="2487273"/>
    <lineage>
        <taxon>Bacteria</taxon>
        <taxon>Bacillati</taxon>
        <taxon>Bacillota</taxon>
        <taxon>Clostridia</taxon>
        <taxon>Eubacteriales</taxon>
        <taxon>Oscillospiraceae</taxon>
        <taxon>Acetivibrio</taxon>
    </lineage>
</organism>
<dbReference type="AlphaFoldDB" id="A0A4Q0I4M0"/>
<evidence type="ECO:0000313" key="2">
    <source>
        <dbReference type="Proteomes" id="UP000289166"/>
    </source>
</evidence>
<dbReference type="RefSeq" id="WP_069195467.1">
    <property type="nucleotide sequence ID" value="NZ_RLII01000013.1"/>
</dbReference>
<evidence type="ECO:0000313" key="1">
    <source>
        <dbReference type="EMBL" id="RXE58737.1"/>
    </source>
</evidence>